<evidence type="ECO:0000313" key="12">
    <source>
        <dbReference type="EMBL" id="VDP21328.1"/>
    </source>
</evidence>
<proteinExistence type="inferred from homology"/>
<evidence type="ECO:0000313" key="14">
    <source>
        <dbReference type="WBParaSite" id="SBAD_0000944601-mRNA-1"/>
    </source>
</evidence>
<organism evidence="14">
    <name type="scientific">Soboliphyme baturini</name>
    <dbReference type="NCBI Taxonomy" id="241478"/>
    <lineage>
        <taxon>Eukaryota</taxon>
        <taxon>Metazoa</taxon>
        <taxon>Ecdysozoa</taxon>
        <taxon>Nematoda</taxon>
        <taxon>Enoplea</taxon>
        <taxon>Dorylaimia</taxon>
        <taxon>Dioctophymatida</taxon>
        <taxon>Dioctophymatoidea</taxon>
        <taxon>Soboliphymatidae</taxon>
        <taxon>Soboliphyme</taxon>
    </lineage>
</organism>
<dbReference type="WBParaSite" id="SBAD_0000944601-mRNA-1">
    <property type="protein sequence ID" value="SBAD_0000944601-mRNA-1"/>
    <property type="gene ID" value="SBAD_0000944601"/>
</dbReference>
<dbReference type="GO" id="GO:0008023">
    <property type="term" value="C:transcription elongation factor complex"/>
    <property type="evidence" value="ECO:0007669"/>
    <property type="project" value="TreeGrafter"/>
</dbReference>
<dbReference type="PANTHER" id="PTHR20934">
    <property type="entry name" value="TRANSCRIPTION ELONGATION FACTOR 1 HOMOLOG"/>
    <property type="match status" value="1"/>
</dbReference>
<comment type="subcellular location">
    <subcellularLocation>
        <location evidence="2 11">Nucleus</location>
    </subcellularLocation>
</comment>
<comment type="similarity">
    <text evidence="3 11">Belongs to the ELOF1 family.</text>
</comment>
<evidence type="ECO:0000256" key="2">
    <source>
        <dbReference type="ARBA" id="ARBA00004123"/>
    </source>
</evidence>
<dbReference type="GO" id="GO:0008270">
    <property type="term" value="F:zinc ion binding"/>
    <property type="evidence" value="ECO:0007669"/>
    <property type="project" value="UniProtKB-KW"/>
</dbReference>
<dbReference type="PANTHER" id="PTHR20934:SF0">
    <property type="entry name" value="TRANSCRIPTION ELONGATION FACTOR 1 HOMOLOG"/>
    <property type="match status" value="1"/>
</dbReference>
<evidence type="ECO:0000256" key="5">
    <source>
        <dbReference type="ARBA" id="ARBA00022723"/>
    </source>
</evidence>
<evidence type="ECO:0000313" key="13">
    <source>
        <dbReference type="Proteomes" id="UP000270296"/>
    </source>
</evidence>
<keyword evidence="7 11" id="KW-0862">Zinc</keyword>
<dbReference type="FunFam" id="2.20.25.190:FF:000001">
    <property type="entry name" value="Transcription elongation factor 1 homolog"/>
    <property type="match status" value="1"/>
</dbReference>
<dbReference type="GO" id="GO:0006368">
    <property type="term" value="P:transcription elongation by RNA polymerase II"/>
    <property type="evidence" value="ECO:0007669"/>
    <property type="project" value="TreeGrafter"/>
</dbReference>
<dbReference type="GO" id="GO:0000993">
    <property type="term" value="F:RNA polymerase II complex binding"/>
    <property type="evidence" value="ECO:0007669"/>
    <property type="project" value="TreeGrafter"/>
</dbReference>
<dbReference type="SUPFAM" id="SSF57783">
    <property type="entry name" value="Zinc beta-ribbon"/>
    <property type="match status" value="1"/>
</dbReference>
<keyword evidence="8 11" id="KW-0805">Transcription regulation</keyword>
<keyword evidence="9 11" id="KW-0804">Transcription</keyword>
<evidence type="ECO:0000256" key="9">
    <source>
        <dbReference type="ARBA" id="ARBA00023163"/>
    </source>
</evidence>
<evidence type="ECO:0000256" key="8">
    <source>
        <dbReference type="ARBA" id="ARBA00023015"/>
    </source>
</evidence>
<evidence type="ECO:0000256" key="10">
    <source>
        <dbReference type="ARBA" id="ARBA00023242"/>
    </source>
</evidence>
<evidence type="ECO:0000256" key="1">
    <source>
        <dbReference type="ARBA" id="ARBA00003357"/>
    </source>
</evidence>
<protein>
    <recommendedName>
        <fullName evidence="4 11">Transcription elongation factor 1 homolog</fullName>
    </recommendedName>
</protein>
<sequence length="73" mass="8442">MKPLPTEFDCPFCEHPKTCEVLMNVKAKVGYIECRVCGENFQTSVHNLSLPVDVYADWIDACDEANRMFWARK</sequence>
<evidence type="ECO:0000256" key="7">
    <source>
        <dbReference type="ARBA" id="ARBA00022833"/>
    </source>
</evidence>
<dbReference type="Pfam" id="PF05129">
    <property type="entry name" value="Zn_ribbon_Elf1"/>
    <property type="match status" value="1"/>
</dbReference>
<comment type="function">
    <text evidence="1 11">Transcription elongation factor implicated in the maintenance of proper chromatin structure in actively transcribed regions.</text>
</comment>
<reference evidence="14" key="1">
    <citation type="submission" date="2016-06" db="UniProtKB">
        <authorList>
            <consortium name="WormBaseParasite"/>
        </authorList>
    </citation>
    <scope>IDENTIFICATION</scope>
</reference>
<evidence type="ECO:0000256" key="4">
    <source>
        <dbReference type="ARBA" id="ARBA00014973"/>
    </source>
</evidence>
<keyword evidence="13" id="KW-1185">Reference proteome</keyword>
<keyword evidence="6 11" id="KW-0863">Zinc-finger</keyword>
<dbReference type="InterPro" id="IPR007808">
    <property type="entry name" value="Elf1"/>
</dbReference>
<gene>
    <name evidence="12" type="ORF">SBAD_LOCUS9117</name>
</gene>
<dbReference type="AlphaFoldDB" id="A0A183IZR9"/>
<dbReference type="Proteomes" id="UP000270296">
    <property type="component" value="Unassembled WGS sequence"/>
</dbReference>
<name>A0A183IZR9_9BILA</name>
<evidence type="ECO:0000256" key="11">
    <source>
        <dbReference type="RuleBase" id="RU364033"/>
    </source>
</evidence>
<accession>A0A183IZR9</accession>
<keyword evidence="10 11" id="KW-0539">Nucleus</keyword>
<evidence type="ECO:0000256" key="6">
    <source>
        <dbReference type="ARBA" id="ARBA00022771"/>
    </source>
</evidence>
<dbReference type="InterPro" id="IPR038567">
    <property type="entry name" value="T_Elf1_sf"/>
</dbReference>
<dbReference type="Gene3D" id="2.20.25.190">
    <property type="match status" value="1"/>
</dbReference>
<dbReference type="EMBL" id="UZAM01012348">
    <property type="protein sequence ID" value="VDP21328.1"/>
    <property type="molecule type" value="Genomic_DNA"/>
</dbReference>
<reference evidence="12 13" key="2">
    <citation type="submission" date="2018-11" db="EMBL/GenBank/DDBJ databases">
        <authorList>
            <consortium name="Pathogen Informatics"/>
        </authorList>
    </citation>
    <scope>NUCLEOTIDE SEQUENCE [LARGE SCALE GENOMIC DNA]</scope>
</reference>
<keyword evidence="5 11" id="KW-0479">Metal-binding</keyword>
<dbReference type="OrthoDB" id="445983at2759"/>
<evidence type="ECO:0000256" key="3">
    <source>
        <dbReference type="ARBA" id="ARBA00009730"/>
    </source>
</evidence>